<reference evidence="1" key="1">
    <citation type="submission" date="2011-02" db="EMBL/GenBank/DDBJ databases">
        <title>The genome of the leaf-cutting ant Acromyrmex echinatior suggests key adaptations to social evolution and fungus farming.</title>
        <authorList>
            <person name="Nygaard S."/>
            <person name="Zhang G."/>
        </authorList>
    </citation>
    <scope>NUCLEOTIDE SEQUENCE</scope>
</reference>
<accession>F4W4L7</accession>
<dbReference type="EMBL" id="GL887532">
    <property type="protein sequence ID" value="EGI70912.1"/>
    <property type="molecule type" value="Genomic_DNA"/>
</dbReference>
<keyword evidence="2" id="KW-1185">Reference proteome</keyword>
<evidence type="ECO:0000313" key="1">
    <source>
        <dbReference type="EMBL" id="EGI70912.1"/>
    </source>
</evidence>
<sequence>MNVNSILAYTQQRHANLTVTAGPKGCKATITPPNRYWVATESHPSSFISRSMSPRMECWRYCEDCYFNYRVGRVNAIVFVAVGAAGHENLSGFERGAALASYRHYKRSARRTWRHPPNASVRLAAQRRARAGLGTAARRAQSAQTHTSNMERSASYTAHIALLGAGGVM</sequence>
<proteinExistence type="predicted"/>
<gene>
    <name evidence="1" type="ORF">G5I_00338</name>
</gene>
<protein>
    <submittedName>
        <fullName evidence="1">Uncharacterized protein</fullName>
    </submittedName>
</protein>
<name>F4W4L7_ACREC</name>
<dbReference type="Proteomes" id="UP000007755">
    <property type="component" value="Unassembled WGS sequence"/>
</dbReference>
<organism evidence="2">
    <name type="scientific">Acromyrmex echinatior</name>
    <name type="common">Panamanian leafcutter ant</name>
    <name type="synonym">Acromyrmex octospinosus echinatior</name>
    <dbReference type="NCBI Taxonomy" id="103372"/>
    <lineage>
        <taxon>Eukaryota</taxon>
        <taxon>Metazoa</taxon>
        <taxon>Ecdysozoa</taxon>
        <taxon>Arthropoda</taxon>
        <taxon>Hexapoda</taxon>
        <taxon>Insecta</taxon>
        <taxon>Pterygota</taxon>
        <taxon>Neoptera</taxon>
        <taxon>Endopterygota</taxon>
        <taxon>Hymenoptera</taxon>
        <taxon>Apocrita</taxon>
        <taxon>Aculeata</taxon>
        <taxon>Formicoidea</taxon>
        <taxon>Formicidae</taxon>
        <taxon>Myrmicinae</taxon>
        <taxon>Acromyrmex</taxon>
    </lineage>
</organism>
<dbReference type="AlphaFoldDB" id="F4W4L7"/>
<dbReference type="InParanoid" id="F4W4L7"/>
<evidence type="ECO:0000313" key="2">
    <source>
        <dbReference type="Proteomes" id="UP000007755"/>
    </source>
</evidence>